<dbReference type="Pfam" id="PF07859">
    <property type="entry name" value="Abhydrolase_3"/>
    <property type="match status" value="1"/>
</dbReference>
<dbReference type="AlphaFoldDB" id="A0AAE3QQ56"/>
<dbReference type="PANTHER" id="PTHR48081">
    <property type="entry name" value="AB HYDROLASE SUPERFAMILY PROTEIN C4A8.06C"/>
    <property type="match status" value="1"/>
</dbReference>
<evidence type="ECO:0000259" key="2">
    <source>
        <dbReference type="Pfam" id="PF07859"/>
    </source>
</evidence>
<dbReference type="Gene3D" id="3.40.50.1820">
    <property type="entry name" value="alpha/beta hydrolase"/>
    <property type="match status" value="1"/>
</dbReference>
<dbReference type="PANTHER" id="PTHR48081:SF8">
    <property type="entry name" value="ALPHA_BETA HYDROLASE FOLD-3 DOMAIN-CONTAINING PROTEIN-RELATED"/>
    <property type="match status" value="1"/>
</dbReference>
<reference evidence="3" key="1">
    <citation type="submission" date="2023-05" db="EMBL/GenBank/DDBJ databases">
        <authorList>
            <person name="Zhang X."/>
        </authorList>
    </citation>
    <scope>NUCLEOTIDE SEQUENCE</scope>
    <source>
        <strain evidence="3">YF14B1</strain>
    </source>
</reference>
<protein>
    <submittedName>
        <fullName evidence="3">Alpha/beta hydrolase</fullName>
    </submittedName>
</protein>
<name>A0AAE3QQ56_9BACT</name>
<dbReference type="RefSeq" id="WP_313977833.1">
    <property type="nucleotide sequence ID" value="NZ_JASJOS010000004.1"/>
</dbReference>
<dbReference type="SUPFAM" id="SSF53474">
    <property type="entry name" value="alpha/beta-Hydrolases"/>
    <property type="match status" value="1"/>
</dbReference>
<sequence length="293" mass="33376">MASIKSKAFIVFLRLIRKKSFLKMQFDFGKFDFYQCPKPPKKIYDTCLVEQTFIQGRPVFTLHPKHSRSVKHILYLHGGAYVQNFVRQHWTFMAFLVQNLQCSITTPDYPLAPGFTYKDAFQMVIPLYKELLDRVPAHNLILMGDSAGGGFALALCQQLQQEKVTQPGQLFLLSPWLDISLTNPAIQAIDPLDPFLGIEGLQKAGISYAGDTDVHNPMVSPINGSLAALPPMYLFIGSRDILAADARKLMILMQKEKSTIHYYEYAEMVHVWMLMNFPESRKARDQIISLIKQ</sequence>
<evidence type="ECO:0000313" key="3">
    <source>
        <dbReference type="EMBL" id="MDJ1480834.1"/>
    </source>
</evidence>
<dbReference type="EMBL" id="JASJOS010000004">
    <property type="protein sequence ID" value="MDJ1480834.1"/>
    <property type="molecule type" value="Genomic_DNA"/>
</dbReference>
<dbReference type="InterPro" id="IPR029058">
    <property type="entry name" value="AB_hydrolase_fold"/>
</dbReference>
<dbReference type="InterPro" id="IPR013094">
    <property type="entry name" value="AB_hydrolase_3"/>
</dbReference>
<dbReference type="GO" id="GO:0016787">
    <property type="term" value="F:hydrolase activity"/>
    <property type="evidence" value="ECO:0007669"/>
    <property type="project" value="UniProtKB-KW"/>
</dbReference>
<evidence type="ECO:0000313" key="4">
    <source>
        <dbReference type="Proteomes" id="UP001241110"/>
    </source>
</evidence>
<accession>A0AAE3QQ56</accession>
<proteinExistence type="predicted"/>
<gene>
    <name evidence="3" type="ORF">QNI16_10100</name>
</gene>
<dbReference type="Proteomes" id="UP001241110">
    <property type="component" value="Unassembled WGS sequence"/>
</dbReference>
<evidence type="ECO:0000256" key="1">
    <source>
        <dbReference type="ARBA" id="ARBA00022801"/>
    </source>
</evidence>
<feature type="domain" description="Alpha/beta hydrolase fold-3" evidence="2">
    <location>
        <begin position="73"/>
        <end position="273"/>
    </location>
</feature>
<keyword evidence="1 3" id="KW-0378">Hydrolase</keyword>
<organism evidence="3 4">
    <name type="scientific">Xanthocytophaga flava</name>
    <dbReference type="NCBI Taxonomy" id="3048013"/>
    <lineage>
        <taxon>Bacteria</taxon>
        <taxon>Pseudomonadati</taxon>
        <taxon>Bacteroidota</taxon>
        <taxon>Cytophagia</taxon>
        <taxon>Cytophagales</taxon>
        <taxon>Rhodocytophagaceae</taxon>
        <taxon>Xanthocytophaga</taxon>
    </lineage>
</organism>
<dbReference type="InterPro" id="IPR050300">
    <property type="entry name" value="GDXG_lipolytic_enzyme"/>
</dbReference>
<comment type="caution">
    <text evidence="3">The sequence shown here is derived from an EMBL/GenBank/DDBJ whole genome shotgun (WGS) entry which is preliminary data.</text>
</comment>